<reference evidence="1" key="1">
    <citation type="journal article" date="2024" name="Antonie Van Leeuwenhoek">
        <title>Bradyrhizobium ontarionense sp. nov., a novel bacterial symbiont isolated from Aeschynomene indica (Indian jointvetch), harbours photosynthesis, nitrogen fixation and nitrous oxide (N2O) reductase genes.</title>
        <authorList>
            <person name="Bromfield E.S.P."/>
            <person name="Cloutier S."/>
        </authorList>
    </citation>
    <scope>NUCLEOTIDE SEQUENCE</scope>
    <source>
        <strain evidence="1">A19</strain>
    </source>
</reference>
<accession>A0ABY3RLT7</accession>
<name>A0ABY3RLT7_9BRAD</name>
<proteinExistence type="predicted"/>
<dbReference type="Proteomes" id="UP001431010">
    <property type="component" value="Chromosome"/>
</dbReference>
<protein>
    <submittedName>
        <fullName evidence="1">Uncharacterized protein</fullName>
    </submittedName>
</protein>
<evidence type="ECO:0000313" key="2">
    <source>
        <dbReference type="Proteomes" id="UP001431010"/>
    </source>
</evidence>
<sequence length="160" mass="17746">MRPLSAFLTDRVSGRLGGAIRAFLSGVMRSIYDDYWRRVWSEQRLLVSRDDPGQYGVPNDPVDELADPERVAVAVAGFAEVFRLFAGDPVVLQIIDGLAKNQSAWIIAISPDRSWWTRHRASCGRWATDAYVLRYDGGGKAKCVASIWSAVCRAPSTQPC</sequence>
<organism evidence="1 2">
    <name type="scientific">Bradyrhizobium ontarionense</name>
    <dbReference type="NCBI Taxonomy" id="2898149"/>
    <lineage>
        <taxon>Bacteria</taxon>
        <taxon>Pseudomonadati</taxon>
        <taxon>Pseudomonadota</taxon>
        <taxon>Alphaproteobacteria</taxon>
        <taxon>Hyphomicrobiales</taxon>
        <taxon>Nitrobacteraceae</taxon>
        <taxon>Bradyrhizobium</taxon>
    </lineage>
</organism>
<evidence type="ECO:0000313" key="1">
    <source>
        <dbReference type="EMBL" id="UFZ08027.1"/>
    </source>
</evidence>
<gene>
    <name evidence="1" type="ORF">LQG66_17765</name>
</gene>
<dbReference type="RefSeq" id="WP_231327476.1">
    <property type="nucleotide sequence ID" value="NZ_CP088156.1"/>
</dbReference>
<dbReference type="EMBL" id="CP088156">
    <property type="protein sequence ID" value="UFZ08027.1"/>
    <property type="molecule type" value="Genomic_DNA"/>
</dbReference>
<keyword evidence="2" id="KW-1185">Reference proteome</keyword>